<gene>
    <name evidence="6" type="ORF">ACELLULO517_05875</name>
</gene>
<name>A0A963YZ51_9PROT</name>
<dbReference type="AlphaFoldDB" id="A0A963YZ51"/>
<protein>
    <submittedName>
        <fullName evidence="6">C40 family peptidase</fullName>
    </submittedName>
</protein>
<evidence type="ECO:0000256" key="1">
    <source>
        <dbReference type="ARBA" id="ARBA00007074"/>
    </source>
</evidence>
<comment type="caution">
    <text evidence="6">The sequence shown here is derived from an EMBL/GenBank/DDBJ whole genome shotgun (WGS) entry which is preliminary data.</text>
</comment>
<dbReference type="SUPFAM" id="SSF54001">
    <property type="entry name" value="Cysteine proteinases"/>
    <property type="match status" value="1"/>
</dbReference>
<evidence type="ECO:0000256" key="3">
    <source>
        <dbReference type="ARBA" id="ARBA00022801"/>
    </source>
</evidence>
<reference evidence="6 7" key="1">
    <citation type="journal article" date="2021" name="Microorganisms">
        <title>Acidisoma silvae sp. nov. and Acidisomacellulosilytica sp. nov., Two Acidophilic Bacteria Isolated from Decaying Wood, Hydrolyzing Cellulose and Producing Poly-3-hydroxybutyrate.</title>
        <authorList>
            <person name="Mieszkin S."/>
            <person name="Pouder E."/>
            <person name="Uroz S."/>
            <person name="Simon-Colin C."/>
            <person name="Alain K."/>
        </authorList>
    </citation>
    <scope>NUCLEOTIDE SEQUENCE [LARGE SCALE GENOMIC DNA]</scope>
    <source>
        <strain evidence="6 7">HW T5.17</strain>
    </source>
</reference>
<proteinExistence type="inferred from homology"/>
<feature type="domain" description="NlpC/P60" evidence="5">
    <location>
        <begin position="170"/>
        <end position="256"/>
    </location>
</feature>
<evidence type="ECO:0000313" key="7">
    <source>
        <dbReference type="Proteomes" id="UP000721844"/>
    </source>
</evidence>
<dbReference type="RefSeq" id="WP_227306374.1">
    <property type="nucleotide sequence ID" value="NZ_JAESVA010000002.1"/>
</dbReference>
<evidence type="ECO:0000313" key="6">
    <source>
        <dbReference type="EMBL" id="MCB8879754.1"/>
    </source>
</evidence>
<dbReference type="GO" id="GO:0008234">
    <property type="term" value="F:cysteine-type peptidase activity"/>
    <property type="evidence" value="ECO:0007669"/>
    <property type="project" value="UniProtKB-KW"/>
</dbReference>
<dbReference type="Pfam" id="PF00877">
    <property type="entry name" value="NLPC_P60"/>
    <property type="match status" value="1"/>
</dbReference>
<keyword evidence="7" id="KW-1185">Reference proteome</keyword>
<dbReference type="InterPro" id="IPR038765">
    <property type="entry name" value="Papain-like_cys_pep_sf"/>
</dbReference>
<evidence type="ECO:0000259" key="5">
    <source>
        <dbReference type="Pfam" id="PF00877"/>
    </source>
</evidence>
<comment type="similarity">
    <text evidence="1">Belongs to the peptidase C40 family.</text>
</comment>
<organism evidence="6 7">
    <name type="scientific">Acidisoma cellulosilyticum</name>
    <dbReference type="NCBI Taxonomy" id="2802395"/>
    <lineage>
        <taxon>Bacteria</taxon>
        <taxon>Pseudomonadati</taxon>
        <taxon>Pseudomonadota</taxon>
        <taxon>Alphaproteobacteria</taxon>
        <taxon>Acetobacterales</taxon>
        <taxon>Acidocellaceae</taxon>
        <taxon>Acidisoma</taxon>
    </lineage>
</organism>
<sequence>MASKRFAGAAVGLSRRACLGTAALVCTERFTLHDAQAQMSPPITSVQAPESASADGTDSGGYVSPYALRFSVPQPLLDAGFDAAPWNDPDAESNLSAAVWQDQNAHALGAAWGPPARQYPAPSLPHSDAGYRRERVISVAARHIGLSYQHHHLPSWQPPGGWPWLPVKIGANGPGLDCSNFSSFVFNYALGVKLPTGIGRQAALRRLAGPGGEGCLTAQLIRDQFAAVIAALQPADLLYFRNPQGRIRHVALWVGAIGQTADQAPAALVIDCSQHRHRDGQGNAIPPGVWLRPFTADSWYAAHLSHVHRLIGATSALCDATPGPAPEGDDRA</sequence>
<accession>A0A963YZ51</accession>
<dbReference type="EMBL" id="JAESVA010000002">
    <property type="protein sequence ID" value="MCB8879754.1"/>
    <property type="molecule type" value="Genomic_DNA"/>
</dbReference>
<dbReference type="Proteomes" id="UP000721844">
    <property type="component" value="Unassembled WGS sequence"/>
</dbReference>
<evidence type="ECO:0000256" key="4">
    <source>
        <dbReference type="ARBA" id="ARBA00022807"/>
    </source>
</evidence>
<keyword evidence="4" id="KW-0788">Thiol protease</keyword>
<keyword evidence="3" id="KW-0378">Hydrolase</keyword>
<evidence type="ECO:0000256" key="2">
    <source>
        <dbReference type="ARBA" id="ARBA00022670"/>
    </source>
</evidence>
<dbReference type="Gene3D" id="3.90.1720.10">
    <property type="entry name" value="endopeptidase domain like (from Nostoc punctiforme)"/>
    <property type="match status" value="1"/>
</dbReference>
<dbReference type="InterPro" id="IPR000064">
    <property type="entry name" value="NLP_P60_dom"/>
</dbReference>
<keyword evidence="2" id="KW-0645">Protease</keyword>
<dbReference type="GO" id="GO:0006508">
    <property type="term" value="P:proteolysis"/>
    <property type="evidence" value="ECO:0007669"/>
    <property type="project" value="UniProtKB-KW"/>
</dbReference>